<dbReference type="Gene3D" id="3.20.20.70">
    <property type="entry name" value="Aldolase class I"/>
    <property type="match status" value="1"/>
</dbReference>
<evidence type="ECO:0000256" key="2">
    <source>
        <dbReference type="ARBA" id="ARBA00022643"/>
    </source>
</evidence>
<comment type="caution">
    <text evidence="8">The sequence shown here is derived from an EMBL/GenBank/DDBJ whole genome shotgun (WGS) entry which is preliminary data.</text>
</comment>
<evidence type="ECO:0000256" key="6">
    <source>
        <dbReference type="SAM" id="MobiDB-lite"/>
    </source>
</evidence>
<evidence type="ECO:0000256" key="5">
    <source>
        <dbReference type="PIRNR" id="PIRNR006621"/>
    </source>
</evidence>
<keyword evidence="4 5" id="KW-0560">Oxidoreductase</keyword>
<dbReference type="Pfam" id="PF01207">
    <property type="entry name" value="Dus"/>
    <property type="match status" value="1"/>
</dbReference>
<dbReference type="InterPro" id="IPR013785">
    <property type="entry name" value="Aldolase_TIM"/>
</dbReference>
<feature type="domain" description="DUS-like FMN-binding" evidence="7">
    <location>
        <begin position="18"/>
        <end position="304"/>
    </location>
</feature>
<reference evidence="8 9" key="1">
    <citation type="submission" date="2024-02" db="EMBL/GenBank/DDBJ databases">
        <title>Deinococcus caeni NBRC 101312.</title>
        <authorList>
            <person name="Ichikawa N."/>
            <person name="Katano-Makiyama Y."/>
            <person name="Hidaka K."/>
        </authorList>
    </citation>
    <scope>NUCLEOTIDE SEQUENCE [LARGE SCALE GENOMIC DNA]</scope>
    <source>
        <strain evidence="8 9">NBRC 101312</strain>
    </source>
</reference>
<dbReference type="CDD" id="cd02801">
    <property type="entry name" value="DUS_like_FMN"/>
    <property type="match status" value="1"/>
</dbReference>
<evidence type="ECO:0000256" key="4">
    <source>
        <dbReference type="ARBA" id="ARBA00023002"/>
    </source>
</evidence>
<dbReference type="EMBL" id="BAABQU010000029">
    <property type="protein sequence ID" value="GAA5440848.1"/>
    <property type="molecule type" value="Genomic_DNA"/>
</dbReference>
<evidence type="ECO:0000256" key="1">
    <source>
        <dbReference type="ARBA" id="ARBA00022630"/>
    </source>
</evidence>
<dbReference type="PANTHER" id="PTHR45846">
    <property type="entry name" value="TRNA-DIHYDROURIDINE(47) SYNTHASE [NAD(P)(+)]-LIKE"/>
    <property type="match status" value="1"/>
</dbReference>
<dbReference type="InterPro" id="IPR001269">
    <property type="entry name" value="DUS_fam"/>
</dbReference>
<dbReference type="EC" id="1.3.1.-" evidence="5"/>
<dbReference type="SUPFAM" id="SSF51395">
    <property type="entry name" value="FMN-linked oxidoreductases"/>
    <property type="match status" value="1"/>
</dbReference>
<evidence type="ECO:0000313" key="8">
    <source>
        <dbReference type="EMBL" id="GAA5440848.1"/>
    </source>
</evidence>
<name>A0ABP9UDL6_9DEIO</name>
<keyword evidence="1 5" id="KW-0285">Flavoprotein</keyword>
<gene>
    <name evidence="8" type="primary">dusB</name>
    <name evidence="8" type="ORF">Dcae01_02376</name>
</gene>
<keyword evidence="9" id="KW-1185">Reference proteome</keyword>
<dbReference type="PIRSF" id="PIRSF006621">
    <property type="entry name" value="Dus"/>
    <property type="match status" value="1"/>
</dbReference>
<dbReference type="RefSeq" id="WP_345445737.1">
    <property type="nucleotide sequence ID" value="NZ_BAABQU010000029.1"/>
</dbReference>
<organism evidence="8 9">
    <name type="scientific">Deinococcus caeni</name>
    <dbReference type="NCBI Taxonomy" id="569127"/>
    <lineage>
        <taxon>Bacteria</taxon>
        <taxon>Thermotogati</taxon>
        <taxon>Deinococcota</taxon>
        <taxon>Deinococci</taxon>
        <taxon>Deinococcales</taxon>
        <taxon>Deinococcaceae</taxon>
        <taxon>Deinococcus</taxon>
    </lineage>
</organism>
<evidence type="ECO:0000259" key="7">
    <source>
        <dbReference type="Pfam" id="PF01207"/>
    </source>
</evidence>
<protein>
    <recommendedName>
        <fullName evidence="5">tRNA-dihydrouridine synthase</fullName>
        <ecNumber evidence="5">1.3.1.-</ecNumber>
    </recommendedName>
</protein>
<proteinExistence type="inferred from homology"/>
<dbReference type="PANTHER" id="PTHR45846:SF1">
    <property type="entry name" value="TRNA-DIHYDROURIDINE(47) SYNTHASE [NAD(P)(+)]-LIKE"/>
    <property type="match status" value="1"/>
</dbReference>
<feature type="region of interest" description="Disordered" evidence="6">
    <location>
        <begin position="316"/>
        <end position="342"/>
    </location>
</feature>
<keyword evidence="2 5" id="KW-0288">FMN</keyword>
<dbReference type="Proteomes" id="UP001423409">
    <property type="component" value="Unassembled WGS sequence"/>
</dbReference>
<comment type="cofactor">
    <cofactor evidence="5">
        <name>FMN</name>
        <dbReference type="ChEBI" id="CHEBI:58210"/>
    </cofactor>
</comment>
<comment type="similarity">
    <text evidence="5">Belongs to the dus family.</text>
</comment>
<evidence type="ECO:0000256" key="3">
    <source>
        <dbReference type="ARBA" id="ARBA00022694"/>
    </source>
</evidence>
<evidence type="ECO:0000313" key="9">
    <source>
        <dbReference type="Proteomes" id="UP001423409"/>
    </source>
</evidence>
<sequence>MSAPGFYASRLTRPGAVLAPMAGYSDAPMRQLAAEQGALWTVSEMISARGLMGGGDSEKLNLGRPYPGERERVVQLFGAESDVLAGAVARAEAWFQPAAIDLNMGCPVPKIRGKGGACLLQTPEVAYDLVSAMRQATRLDVSAKIRLGWDHDRSVEVAQGLEAAGAALITVHGRTSAQRYTGQADWEAIARVAASARVPVVGSGDILTPAQARERQRMGVAAVMIGRGAVGNPWIFRSLAGGQDDLPDARTRALTALRHAELQEQFYDDDTGRLTLRPLRKVLPKYLPDYPQLRDDLVQVVTAGDVRRVLRPLLEEGPDSAGGAADPAAITDPLNGYTLSHS</sequence>
<comment type="function">
    <text evidence="5">Catalyzes the synthesis of 5,6-dihydrouridine (D), a modified base found in the D-loop of most tRNAs, via the reduction of the C5-C6 double bond in target uridines.</text>
</comment>
<accession>A0ABP9UDL6</accession>
<feature type="compositionally biased region" description="Low complexity" evidence="6">
    <location>
        <begin position="319"/>
        <end position="333"/>
    </location>
</feature>
<keyword evidence="3 5" id="KW-0819">tRNA processing</keyword>
<dbReference type="InterPro" id="IPR035587">
    <property type="entry name" value="DUS-like_FMN-bd"/>
</dbReference>